<feature type="region of interest" description="Disordered" evidence="10">
    <location>
        <begin position="957"/>
        <end position="1043"/>
    </location>
</feature>
<keyword evidence="4" id="KW-0479">Metal-binding</keyword>
<comment type="subcellular location">
    <subcellularLocation>
        <location evidence="1">Nucleus</location>
    </subcellularLocation>
</comment>
<dbReference type="GO" id="GO:0003682">
    <property type="term" value="F:chromatin binding"/>
    <property type="evidence" value="ECO:0007669"/>
    <property type="project" value="TreeGrafter"/>
</dbReference>
<evidence type="ECO:0000259" key="11">
    <source>
        <dbReference type="PROSITE" id="PS51913"/>
    </source>
</evidence>
<keyword evidence="5" id="KW-0863">Zinc-finger</keyword>
<dbReference type="STRING" id="80972.ENSAOCP00000022141"/>
<sequence length="1565" mass="165878">MKDKQKRKKERTWAEAARMVLENFSDAPMTPKQILHVIQTKGLKEMRGTAPLACLVTMLHSQVRGDRVKNSIFFKLPGRMSLFTLKKNALQWTKATSESETPSDPAGSTVLPASSSSTPVSGSAVASVGPTEAAEQESCDSTETTAAASADNDVSVDESSSSASCSAELQVPSTQPQTRLSRAAGQQGRTDTQQTQHAQTRLSRSRQSGRQRKKAVMMPRVVLTPLKVNGEHVPSGPMKRSRGGVDVDFETPGSILVNTNIRALINVRTFSAFPTHSQQQLLQLLPEVDRQIGPDGMARLSSSALNNEFFTHASQSWKERLAEGEFTHEMQVRFRQEMEKEKKVEAWKEKFFEEYHGQKSGLTREESLKLTMTEASEVTASVLDSEPVVATGAPKRRSVGRRRRDGRMRRRTRADLRRRARRTLCKATPALQSAEAEASTELDISAVSIGSPISDNTVVQGEVVLQADCGMELPAETAPTESKASPPPEPTTLPAPTPAPTPSPSPSPASTCANEEPEISTHLLSEETAPVLASTTSPSSSSSSSSSASSPASSPSSPSDRQGAFAAGLDSSSSSSASSSAVVAVDPLDDTASVVTSVTGGTATSSRESSPSASPATTPVLSTHLKEQKRRPDETEAFSSFPEKRPRLDDRQSFRTTIDSVRSEKPQPTTEEPKVPPIRIQLSRIKPPWVKGHPTYQICPRIVPPNEGSRRSGTGGARTLADIKARAQQARAQREAAAAVAASGDGTGPPGVRLRPAAGLPDSSNGRRAREHPGPIEPGGGGGAGGAGGGGGGDGNGRRRGSGMEEQGTSSGANSSGTQLQLLNVESISQPSPSLSTTSTSMSLEPPQTPSPHQDETAQGPEVGEEVEATSATVQNTSNGFTDRSCTLSPEPDTESDSSATQSARKSKVPDSAAAPSETVDQGCEKPLLAPTSIPDSLPRFGAQGVDVIQTLASSCQAKDKEQRKDAGLCGVIQHGSHHVEPQETFSGSATERRQTDLSSPQRVNCGGEKDDEGGTHSDSTETASDCENESQEDEQQQQPDQDWCHQLSTQRNGQLVICSPPTQNQQPVIQAHVSSRQGQTVIQPCFPNGLLHRQHSRSHSQDHHSLPTPIPPGLRDTNVVVKMEPEDDCRSSRQSSVEEESCGALRPSDPHPIAAAVSKRLASSARPVSSVEANNPLVTQLLQGSLPLEKVLPSHSANRLEISRLPGPQSRLPVGRIPGPRNRPEVSVQSSSAELTTVSQIHNSPTSRSVSCLMEAPAVLQYQSQQAPGAVPVITSLPPSSSISLSSRSKSDLSSSTAVESAVIKESHGLQPSQGATPDKTQPAHRTIPNGPSPPSTDPCLTETAPTIKINWKPPQSQLPHPHQQQLSPAPTVKNEVGVRPSCQALAKSSPTIPLRVTKKEPGNSVDSYLSGGAMEGLLNMEMTLARMAKKEHSKTPYSSGSPSSSSSPSPSSSASSLPFQLYGKLPKQSGGVGGVSYTANVSVMDNSGFSRSMAEGVLHLRPRLTSTQATLSIQAFTDSTAEEVALKCSCRLKAMIMCQGCGAFCHDDCIGPSKLCVSCLVVR</sequence>
<dbReference type="GO" id="GO:0042975">
    <property type="term" value="F:peroxisome proliferator activated receptor binding"/>
    <property type="evidence" value="ECO:0007669"/>
    <property type="project" value="TreeGrafter"/>
</dbReference>
<feature type="compositionally biased region" description="Low complexity" evidence="10">
    <location>
        <begin position="106"/>
        <end position="131"/>
    </location>
</feature>
<feature type="compositionally biased region" description="Polar residues" evidence="10">
    <location>
        <begin position="654"/>
        <end position="670"/>
    </location>
</feature>
<keyword evidence="14" id="KW-1185">Reference proteome</keyword>
<feature type="compositionally biased region" description="Polar residues" evidence="10">
    <location>
        <begin position="807"/>
        <end position="826"/>
    </location>
</feature>
<evidence type="ECO:0000256" key="5">
    <source>
        <dbReference type="ARBA" id="ARBA00022771"/>
    </source>
</evidence>
<evidence type="ECO:0000256" key="3">
    <source>
        <dbReference type="ARBA" id="ARBA00022491"/>
    </source>
</evidence>
<feature type="compositionally biased region" description="Acidic residues" evidence="10">
    <location>
        <begin position="1025"/>
        <end position="1036"/>
    </location>
</feature>
<feature type="compositionally biased region" description="Low complexity" evidence="10">
    <location>
        <begin position="827"/>
        <end position="846"/>
    </location>
</feature>
<feature type="compositionally biased region" description="Polar residues" evidence="10">
    <location>
        <begin position="171"/>
        <end position="180"/>
    </location>
</feature>
<evidence type="ECO:0008006" key="15">
    <source>
        <dbReference type="Google" id="ProtNLM"/>
    </source>
</evidence>
<evidence type="ECO:0000256" key="9">
    <source>
        <dbReference type="ARBA" id="ARBA00023242"/>
    </source>
</evidence>
<reference evidence="13" key="3">
    <citation type="submission" date="2025-09" db="UniProtKB">
        <authorList>
            <consortium name="Ensembl"/>
        </authorList>
    </citation>
    <scope>IDENTIFICATION</scope>
</reference>
<evidence type="ECO:0000259" key="12">
    <source>
        <dbReference type="PROSITE" id="PS51916"/>
    </source>
</evidence>
<dbReference type="Pfam" id="PF13919">
    <property type="entry name" value="ASXH"/>
    <property type="match status" value="1"/>
</dbReference>
<dbReference type="RefSeq" id="XP_054869060.1">
    <property type="nucleotide sequence ID" value="XM_055013085.1"/>
</dbReference>
<evidence type="ECO:0000256" key="2">
    <source>
        <dbReference type="ARBA" id="ARBA00006391"/>
    </source>
</evidence>
<feature type="compositionally biased region" description="Polar residues" evidence="10">
    <location>
        <begin position="1228"/>
        <end position="1245"/>
    </location>
</feature>
<dbReference type="GO" id="GO:0009887">
    <property type="term" value="P:animal organ morphogenesis"/>
    <property type="evidence" value="ECO:0007669"/>
    <property type="project" value="TreeGrafter"/>
</dbReference>
<feature type="region of interest" description="Disordered" evidence="10">
    <location>
        <begin position="1092"/>
        <end position="1152"/>
    </location>
</feature>
<dbReference type="InterPro" id="IPR026905">
    <property type="entry name" value="ASX-like_PHD"/>
</dbReference>
<feature type="compositionally biased region" description="Low complexity" evidence="10">
    <location>
        <begin position="571"/>
        <end position="623"/>
    </location>
</feature>
<evidence type="ECO:0000313" key="14">
    <source>
        <dbReference type="Proteomes" id="UP001501940"/>
    </source>
</evidence>
<feature type="compositionally biased region" description="Gly residues" evidence="10">
    <location>
        <begin position="777"/>
        <end position="795"/>
    </location>
</feature>
<dbReference type="GO" id="GO:0035517">
    <property type="term" value="C:PR-DUB complex"/>
    <property type="evidence" value="ECO:0007669"/>
    <property type="project" value="TreeGrafter"/>
</dbReference>
<evidence type="ECO:0000313" key="13">
    <source>
        <dbReference type="Ensembl" id="ENSAOCP00000022141.2"/>
    </source>
</evidence>
<feature type="compositionally biased region" description="Basic and acidic residues" evidence="10">
    <location>
        <begin position="642"/>
        <end position="653"/>
    </location>
</feature>
<dbReference type="InterPro" id="IPR044867">
    <property type="entry name" value="DEUBAD_dom"/>
</dbReference>
<dbReference type="PROSITE" id="PS51916">
    <property type="entry name" value="DEUBAD"/>
    <property type="match status" value="1"/>
</dbReference>
<dbReference type="InterPro" id="IPR028020">
    <property type="entry name" value="ASX_DEUBAD_dom"/>
</dbReference>
<keyword evidence="6" id="KW-0862">Zinc</keyword>
<feature type="region of interest" description="Disordered" evidence="10">
    <location>
        <begin position="392"/>
        <end position="440"/>
    </location>
</feature>
<dbReference type="InterPro" id="IPR024811">
    <property type="entry name" value="ASX/ASX-like"/>
</dbReference>
<keyword evidence="9" id="KW-0539">Nucleus</keyword>
<dbReference type="Ensembl" id="ENSAOCT00000008732.2">
    <property type="protein sequence ID" value="ENSAOCP00000022141.2"/>
    <property type="gene ID" value="ENSAOCG00000007413.2"/>
</dbReference>
<reference evidence="13" key="2">
    <citation type="submission" date="2025-08" db="UniProtKB">
        <authorList>
            <consortium name="Ensembl"/>
        </authorList>
    </citation>
    <scope>IDENTIFICATION</scope>
</reference>
<keyword evidence="8" id="KW-0804">Transcription</keyword>
<feature type="region of interest" description="Disordered" evidence="10">
    <location>
        <begin position="475"/>
        <end position="941"/>
    </location>
</feature>
<feature type="region of interest" description="Disordered" evidence="10">
    <location>
        <begin position="1430"/>
        <end position="1455"/>
    </location>
</feature>
<feature type="compositionally biased region" description="Basic and acidic residues" evidence="10">
    <location>
        <begin position="958"/>
        <end position="967"/>
    </location>
</feature>
<dbReference type="Pfam" id="PF05066">
    <property type="entry name" value="HARE-HTH"/>
    <property type="match status" value="1"/>
</dbReference>
<organism evidence="13 14">
    <name type="scientific">Amphiprion ocellaris</name>
    <name type="common">Clown anemonefish</name>
    <dbReference type="NCBI Taxonomy" id="80972"/>
    <lineage>
        <taxon>Eukaryota</taxon>
        <taxon>Metazoa</taxon>
        <taxon>Chordata</taxon>
        <taxon>Craniata</taxon>
        <taxon>Vertebrata</taxon>
        <taxon>Euteleostomi</taxon>
        <taxon>Actinopterygii</taxon>
        <taxon>Neopterygii</taxon>
        <taxon>Teleostei</taxon>
        <taxon>Neoteleostei</taxon>
        <taxon>Acanthomorphata</taxon>
        <taxon>Ovalentaria</taxon>
        <taxon>Pomacentridae</taxon>
        <taxon>Amphiprion</taxon>
    </lineage>
</organism>
<dbReference type="Proteomes" id="UP001501940">
    <property type="component" value="Chromosome 8"/>
</dbReference>
<reference evidence="13 14" key="1">
    <citation type="submission" date="2022-01" db="EMBL/GenBank/DDBJ databases">
        <title>A chromosome-scale genome assembly of the false clownfish, Amphiprion ocellaris.</title>
        <authorList>
            <person name="Ryu T."/>
        </authorList>
    </citation>
    <scope>NUCLEOTIDE SEQUENCE [LARGE SCALE GENOMIC DNA]</scope>
</reference>
<dbReference type="GeneID" id="111588290"/>
<dbReference type="OMA" id="MSLEPPQ"/>
<feature type="domain" description="HTH HARE-type" evidence="11">
    <location>
        <begin position="11"/>
        <end position="88"/>
    </location>
</feature>
<feature type="compositionally biased region" description="Basic residues" evidence="10">
    <location>
        <begin position="394"/>
        <end position="424"/>
    </location>
</feature>
<evidence type="ECO:0000256" key="8">
    <source>
        <dbReference type="ARBA" id="ARBA00023163"/>
    </source>
</evidence>
<feature type="region of interest" description="Disordered" evidence="10">
    <location>
        <begin position="1206"/>
        <end position="1245"/>
    </location>
</feature>
<name>A0A3Q1CSR4_AMPOC</name>
<dbReference type="InterPro" id="IPR007759">
    <property type="entry name" value="Asxl_HARE-HTH"/>
</dbReference>
<dbReference type="PANTHER" id="PTHR13578">
    <property type="entry name" value="ADDITIONAL SEX COMBS LIKE PROTEIN ASXL"/>
    <property type="match status" value="1"/>
</dbReference>
<evidence type="ECO:0000256" key="4">
    <source>
        <dbReference type="ARBA" id="ARBA00022723"/>
    </source>
</evidence>
<evidence type="ECO:0000256" key="1">
    <source>
        <dbReference type="ARBA" id="ARBA00004123"/>
    </source>
</evidence>
<keyword evidence="3" id="KW-0678">Repressor</keyword>
<gene>
    <name evidence="13" type="primary">ASXL1</name>
</gene>
<feature type="compositionally biased region" description="Basic residues" evidence="10">
    <location>
        <begin position="203"/>
        <end position="215"/>
    </location>
</feature>
<accession>A0A3Q1CSR4</accession>
<feature type="compositionally biased region" description="Low complexity" evidence="10">
    <location>
        <begin position="726"/>
        <end position="742"/>
    </location>
</feature>
<dbReference type="GeneTree" id="ENSGT00520000055578"/>
<evidence type="ECO:0000256" key="6">
    <source>
        <dbReference type="ARBA" id="ARBA00022833"/>
    </source>
</evidence>
<feature type="region of interest" description="Disordered" evidence="10">
    <location>
        <begin position="95"/>
        <end position="215"/>
    </location>
</feature>
<evidence type="ECO:0000256" key="7">
    <source>
        <dbReference type="ARBA" id="ARBA00023015"/>
    </source>
</evidence>
<feature type="compositionally biased region" description="Low complexity" evidence="10">
    <location>
        <begin position="1280"/>
        <end position="1297"/>
    </location>
</feature>
<feature type="domain" description="DEUBAD" evidence="12">
    <location>
        <begin position="252"/>
        <end position="361"/>
    </location>
</feature>
<feature type="compositionally biased region" description="Low complexity" evidence="10">
    <location>
        <begin position="1440"/>
        <end position="1455"/>
    </location>
</feature>
<feature type="region of interest" description="Disordered" evidence="10">
    <location>
        <begin position="1280"/>
        <end position="1376"/>
    </location>
</feature>
<feature type="compositionally biased region" description="Low complexity" evidence="10">
    <location>
        <begin position="141"/>
        <end position="168"/>
    </location>
</feature>
<feature type="compositionally biased region" description="Polar residues" evidence="10">
    <location>
        <begin position="1311"/>
        <end position="1321"/>
    </location>
</feature>
<dbReference type="PANTHER" id="PTHR13578:SF19">
    <property type="entry name" value="POLYCOMB GROUP PROTEIN ASXL1"/>
    <property type="match status" value="1"/>
</dbReference>
<protein>
    <recommendedName>
        <fullName evidence="15">ASXL transcriptional regulator 1</fullName>
    </recommendedName>
</protein>
<feature type="compositionally biased region" description="Pro residues" evidence="10">
    <location>
        <begin position="485"/>
        <end position="507"/>
    </location>
</feature>
<dbReference type="GO" id="GO:0045944">
    <property type="term" value="P:positive regulation of transcription by RNA polymerase II"/>
    <property type="evidence" value="ECO:0007669"/>
    <property type="project" value="TreeGrafter"/>
</dbReference>
<feature type="compositionally biased region" description="Polar residues" evidence="10">
    <location>
        <begin position="870"/>
        <end position="888"/>
    </location>
</feature>
<feature type="compositionally biased region" description="Low complexity" evidence="10">
    <location>
        <begin position="1355"/>
        <end position="1370"/>
    </location>
</feature>
<keyword evidence="7" id="KW-0805">Transcription regulation</keyword>
<dbReference type="Pfam" id="PF13922">
    <property type="entry name" value="PHD_3"/>
    <property type="match status" value="1"/>
</dbReference>
<feature type="compositionally biased region" description="Low complexity" evidence="10">
    <location>
        <begin position="533"/>
        <end position="559"/>
    </location>
</feature>
<evidence type="ECO:0000256" key="10">
    <source>
        <dbReference type="SAM" id="MobiDB-lite"/>
    </source>
</evidence>
<comment type="similarity">
    <text evidence="2">Belongs to the Asx family.</text>
</comment>
<dbReference type="GO" id="GO:0008270">
    <property type="term" value="F:zinc ion binding"/>
    <property type="evidence" value="ECO:0007669"/>
    <property type="project" value="UniProtKB-KW"/>
</dbReference>
<feature type="compositionally biased region" description="Low complexity" evidence="10">
    <location>
        <begin position="185"/>
        <end position="202"/>
    </location>
</feature>
<feature type="compositionally biased region" description="Basic and acidic residues" evidence="10">
    <location>
        <begin position="624"/>
        <end position="634"/>
    </location>
</feature>
<dbReference type="GO" id="GO:0003677">
    <property type="term" value="F:DNA binding"/>
    <property type="evidence" value="ECO:0007669"/>
    <property type="project" value="InterPro"/>
</dbReference>
<dbReference type="PROSITE" id="PS51913">
    <property type="entry name" value="HTH_HARE"/>
    <property type="match status" value="1"/>
</dbReference>
<proteinExistence type="inferred from homology"/>